<evidence type="ECO:0000313" key="10">
    <source>
        <dbReference type="EMBL" id="CAH3158521.1"/>
    </source>
</evidence>
<evidence type="ECO:0000259" key="6">
    <source>
        <dbReference type="Pfam" id="PF12012"/>
    </source>
</evidence>
<dbReference type="EMBL" id="CALNXI010002307">
    <property type="protein sequence ID" value="CAH3186087.1"/>
    <property type="molecule type" value="Genomic_DNA"/>
</dbReference>
<comment type="caution">
    <text evidence="7">The sequence shown here is derived from an EMBL/GenBank/DDBJ whole genome shotgun (WGS) entry which is preliminary data.</text>
</comment>
<proteinExistence type="predicted"/>
<dbReference type="PANTHER" id="PTHR46963">
    <property type="entry name" value="SIMILAR TO RIKEN CDNA E130308A19"/>
    <property type="match status" value="1"/>
</dbReference>
<protein>
    <recommendedName>
        <fullName evidence="6">ZMYM2-like/QRICH1 C-terminal domain-containing protein</fullName>
    </recommendedName>
</protein>
<keyword evidence="1" id="KW-1017">Isopeptide bond</keyword>
<keyword evidence="3" id="KW-0832">Ubl conjugation</keyword>
<evidence type="ECO:0000313" key="8">
    <source>
        <dbReference type="EMBL" id="CAH3026660.1"/>
    </source>
</evidence>
<name>A0ABN8LKC7_9CNID</name>
<dbReference type="InterPro" id="IPR021893">
    <property type="entry name" value="ZMYM2-like_C"/>
</dbReference>
<dbReference type="PANTHER" id="PTHR46963:SF2">
    <property type="match status" value="1"/>
</dbReference>
<evidence type="ECO:0000313" key="12">
    <source>
        <dbReference type="EMBL" id="CAH3186087.1"/>
    </source>
</evidence>
<evidence type="ECO:0000256" key="5">
    <source>
        <dbReference type="SAM" id="MobiDB-lite"/>
    </source>
</evidence>
<dbReference type="EMBL" id="CALNXI010000066">
    <property type="protein sequence ID" value="CAH3017591.1"/>
    <property type="molecule type" value="Genomic_DNA"/>
</dbReference>
<accession>A0ABN8LKC7</accession>
<organism evidence="7 13">
    <name type="scientific">Porites evermanni</name>
    <dbReference type="NCBI Taxonomy" id="104178"/>
    <lineage>
        <taxon>Eukaryota</taxon>
        <taxon>Metazoa</taxon>
        <taxon>Cnidaria</taxon>
        <taxon>Anthozoa</taxon>
        <taxon>Hexacorallia</taxon>
        <taxon>Scleractinia</taxon>
        <taxon>Fungiina</taxon>
        <taxon>Poritidae</taxon>
        <taxon>Porites</taxon>
    </lineage>
</organism>
<feature type="domain" description="ZMYM2-like/QRICH1 C-terminal" evidence="6">
    <location>
        <begin position="147"/>
        <end position="293"/>
    </location>
</feature>
<dbReference type="InterPro" id="IPR011010">
    <property type="entry name" value="DNA_brk_join_enz"/>
</dbReference>
<evidence type="ECO:0000313" key="7">
    <source>
        <dbReference type="EMBL" id="CAH3017591.1"/>
    </source>
</evidence>
<evidence type="ECO:0000256" key="3">
    <source>
        <dbReference type="ARBA" id="ARBA00022843"/>
    </source>
</evidence>
<keyword evidence="2" id="KW-0597">Phosphoprotein</keyword>
<evidence type="ECO:0000256" key="1">
    <source>
        <dbReference type="ARBA" id="ARBA00022499"/>
    </source>
</evidence>
<dbReference type="SUPFAM" id="SSF56349">
    <property type="entry name" value="DNA breaking-rejoining enzymes"/>
    <property type="match status" value="1"/>
</dbReference>
<evidence type="ECO:0000256" key="4">
    <source>
        <dbReference type="ARBA" id="ARBA00023172"/>
    </source>
</evidence>
<dbReference type="Gene3D" id="1.10.443.10">
    <property type="entry name" value="Intergrase catalytic core"/>
    <property type="match status" value="1"/>
</dbReference>
<gene>
    <name evidence="9" type="ORF">PEVE_00001035</name>
    <name evidence="10" type="ORF">PEVE_00002901</name>
    <name evidence="11" type="ORF">PEVE_00005290</name>
    <name evidence="12" type="ORF">PEVE_00016631</name>
    <name evidence="8" type="ORF">PEVE_00029628</name>
    <name evidence="7" type="ORF">PEVE_00038589</name>
</gene>
<feature type="region of interest" description="Disordered" evidence="5">
    <location>
        <begin position="365"/>
        <end position="392"/>
    </location>
</feature>
<keyword evidence="13" id="KW-1185">Reference proteome</keyword>
<evidence type="ECO:0000256" key="2">
    <source>
        <dbReference type="ARBA" id="ARBA00022553"/>
    </source>
</evidence>
<keyword evidence="4" id="KW-0233">DNA recombination</keyword>
<evidence type="ECO:0000313" key="13">
    <source>
        <dbReference type="Proteomes" id="UP001159427"/>
    </source>
</evidence>
<dbReference type="Proteomes" id="UP001159427">
    <property type="component" value="Unassembled WGS sequence"/>
</dbReference>
<dbReference type="EMBL" id="CALNXI010001050">
    <property type="protein sequence ID" value="CAH3153173.1"/>
    <property type="molecule type" value="Genomic_DNA"/>
</dbReference>
<dbReference type="EMBL" id="CALNXI010000415">
    <property type="protein sequence ID" value="CAH3026660.1"/>
    <property type="molecule type" value="Genomic_DNA"/>
</dbReference>
<dbReference type="InterPro" id="IPR013762">
    <property type="entry name" value="Integrase-like_cat_sf"/>
</dbReference>
<dbReference type="EMBL" id="CALNXI010001335">
    <property type="protein sequence ID" value="CAH3165378.1"/>
    <property type="molecule type" value="Genomic_DNA"/>
</dbReference>
<evidence type="ECO:0000313" key="11">
    <source>
        <dbReference type="EMBL" id="CAH3165378.1"/>
    </source>
</evidence>
<feature type="compositionally biased region" description="Polar residues" evidence="5">
    <location>
        <begin position="365"/>
        <end position="388"/>
    </location>
</feature>
<dbReference type="InterPro" id="IPR042838">
    <property type="entry name" value="KIAA1958"/>
</dbReference>
<dbReference type="Pfam" id="PF12012">
    <property type="entry name" value="DUF3504"/>
    <property type="match status" value="1"/>
</dbReference>
<sequence>MASSSSNSRFADITSVEEFIEGQENENTRKKTEQNVALLKEFLRLKDESRPVEEIPPHELSSFISEFIITVRKKENNEDYEPTSLRAMMASFERYLKKKNYGYSIMRDVEFEKARTALKSKQRDLKKKGKGDKPNASVPLTEDDIKLLYDKGLLGKSTPEALLNTVWFNNTVYFGLRGCKEHRDMCWGDVQLRQTTNGEEFLEYTERQTKTRTGENPRDVRQIKPKMFSVQGSERDPVTVYKFYAEKRPSEMNDNNAPFYLAVNNCKKQDSSKPWFKKSAVGVNKLNSLMKKMAEKAGLGPNVKNHSGRKTMIQTLTNNDIPATDIIQLSGHKNLQSVTNYSVVSEKQQVKMSRTLSELMSGNVHSLEKTNSSQVGECSTDPSASSAGRSAADHHQQAMSLFTGAVIHGGQFSISINSLNQSPKLAIQEVEVKSSPKRYKRLKVLDSDSD</sequence>
<evidence type="ECO:0000313" key="9">
    <source>
        <dbReference type="EMBL" id="CAH3153173.1"/>
    </source>
</evidence>
<dbReference type="EMBL" id="CALNXI010001171">
    <property type="protein sequence ID" value="CAH3158521.1"/>
    <property type="molecule type" value="Genomic_DNA"/>
</dbReference>
<reference evidence="7 13" key="1">
    <citation type="submission" date="2022-05" db="EMBL/GenBank/DDBJ databases">
        <authorList>
            <consortium name="Genoscope - CEA"/>
            <person name="William W."/>
        </authorList>
    </citation>
    <scope>NUCLEOTIDE SEQUENCE [LARGE SCALE GENOMIC DNA]</scope>
</reference>